<dbReference type="Proteomes" id="UP001292094">
    <property type="component" value="Unassembled WGS sequence"/>
</dbReference>
<dbReference type="AlphaFoldDB" id="A0AAE1NPM2"/>
<evidence type="ECO:0000313" key="2">
    <source>
        <dbReference type="Proteomes" id="UP001292094"/>
    </source>
</evidence>
<comment type="caution">
    <text evidence="1">The sequence shown here is derived from an EMBL/GenBank/DDBJ whole genome shotgun (WGS) entry which is preliminary data.</text>
</comment>
<name>A0AAE1NPM2_9EUCA</name>
<accession>A0AAE1NPM2</accession>
<dbReference type="EMBL" id="JAWZYT010004664">
    <property type="protein sequence ID" value="KAK4292992.1"/>
    <property type="molecule type" value="Genomic_DNA"/>
</dbReference>
<proteinExistence type="predicted"/>
<keyword evidence="2" id="KW-1185">Reference proteome</keyword>
<evidence type="ECO:0000313" key="1">
    <source>
        <dbReference type="EMBL" id="KAK4292992.1"/>
    </source>
</evidence>
<reference evidence="1" key="1">
    <citation type="submission" date="2023-11" db="EMBL/GenBank/DDBJ databases">
        <title>Genome assemblies of two species of porcelain crab, Petrolisthes cinctipes and Petrolisthes manimaculis (Anomura: Porcellanidae).</title>
        <authorList>
            <person name="Angst P."/>
        </authorList>
    </citation>
    <scope>NUCLEOTIDE SEQUENCE</scope>
    <source>
        <strain evidence="1">PB745_02</strain>
        <tissue evidence="1">Gill</tissue>
    </source>
</reference>
<protein>
    <submittedName>
        <fullName evidence="1">Uncharacterized protein</fullName>
    </submittedName>
</protein>
<sequence length="77" mass="8621">MLTSELIITEFEASTANELSSKSSPRYAKGPQPPPLLRVTVTPTAHRHKGHFPLELDIRVRAQLDTSQELKLLPNFV</sequence>
<gene>
    <name evidence="1" type="ORF">Pmani_034270</name>
</gene>
<organism evidence="1 2">
    <name type="scientific">Petrolisthes manimaculis</name>
    <dbReference type="NCBI Taxonomy" id="1843537"/>
    <lineage>
        <taxon>Eukaryota</taxon>
        <taxon>Metazoa</taxon>
        <taxon>Ecdysozoa</taxon>
        <taxon>Arthropoda</taxon>
        <taxon>Crustacea</taxon>
        <taxon>Multicrustacea</taxon>
        <taxon>Malacostraca</taxon>
        <taxon>Eumalacostraca</taxon>
        <taxon>Eucarida</taxon>
        <taxon>Decapoda</taxon>
        <taxon>Pleocyemata</taxon>
        <taxon>Anomura</taxon>
        <taxon>Galatheoidea</taxon>
        <taxon>Porcellanidae</taxon>
        <taxon>Petrolisthes</taxon>
    </lineage>
</organism>